<reference evidence="3 4" key="1">
    <citation type="journal article" date="2018" name="Nat. Genet.">
        <title>The Rosa genome provides new insights in the design of modern roses.</title>
        <authorList>
            <person name="Bendahmane M."/>
        </authorList>
    </citation>
    <scope>NUCLEOTIDE SEQUENCE [LARGE SCALE GENOMIC DNA]</scope>
    <source>
        <strain evidence="4">cv. Old Blush</strain>
    </source>
</reference>
<evidence type="ECO:0008006" key="5">
    <source>
        <dbReference type="Google" id="ProtNLM"/>
    </source>
</evidence>
<dbReference type="Proteomes" id="UP000238479">
    <property type="component" value="Chromosome 5"/>
</dbReference>
<accession>A0A2P6QAE9</accession>
<keyword evidence="4" id="KW-1185">Reference proteome</keyword>
<evidence type="ECO:0000256" key="2">
    <source>
        <dbReference type="SAM" id="SignalP"/>
    </source>
</evidence>
<dbReference type="AlphaFoldDB" id="A0A2P6QAE9"/>
<gene>
    <name evidence="3" type="ORF">RchiOBHm_Chr5g0032471</name>
</gene>
<protein>
    <recommendedName>
        <fullName evidence="5">Non-specific serine/threonine protein kinase</fullName>
    </recommendedName>
</protein>
<evidence type="ECO:0000313" key="3">
    <source>
        <dbReference type="EMBL" id="PRQ31165.1"/>
    </source>
</evidence>
<comment type="caution">
    <text evidence="3">The sequence shown here is derived from an EMBL/GenBank/DDBJ whole genome shotgun (WGS) entry which is preliminary data.</text>
</comment>
<proteinExistence type="predicted"/>
<keyword evidence="2" id="KW-0732">Signal</keyword>
<name>A0A2P6QAE9_ROSCH</name>
<organism evidence="3 4">
    <name type="scientific">Rosa chinensis</name>
    <name type="common">China rose</name>
    <dbReference type="NCBI Taxonomy" id="74649"/>
    <lineage>
        <taxon>Eukaryota</taxon>
        <taxon>Viridiplantae</taxon>
        <taxon>Streptophyta</taxon>
        <taxon>Embryophyta</taxon>
        <taxon>Tracheophyta</taxon>
        <taxon>Spermatophyta</taxon>
        <taxon>Magnoliopsida</taxon>
        <taxon>eudicotyledons</taxon>
        <taxon>Gunneridae</taxon>
        <taxon>Pentapetalae</taxon>
        <taxon>rosids</taxon>
        <taxon>fabids</taxon>
        <taxon>Rosales</taxon>
        <taxon>Rosaceae</taxon>
        <taxon>Rosoideae</taxon>
        <taxon>Rosoideae incertae sedis</taxon>
        <taxon>Rosa</taxon>
    </lineage>
</organism>
<feature type="chain" id="PRO_5015200463" description="Non-specific serine/threonine protein kinase" evidence="2">
    <location>
        <begin position="31"/>
        <end position="118"/>
    </location>
</feature>
<sequence length="118" mass="12583">MAVKNTFRLSLKQFQLLLLLLLLLPFSATPLTFNFPSFPLNVTANISMEGDALPDGSLRLTKSAVDVQKNQASAEPPIANPSSSAKTPPENSLILHQVSRSPLTPAAAPNSVMGWPSS</sequence>
<dbReference type="Gramene" id="PRQ31165">
    <property type="protein sequence ID" value="PRQ31165"/>
    <property type="gene ID" value="RchiOBHm_Chr5g0032471"/>
</dbReference>
<dbReference type="EMBL" id="PDCK01000043">
    <property type="protein sequence ID" value="PRQ31165.1"/>
    <property type="molecule type" value="Genomic_DNA"/>
</dbReference>
<feature type="region of interest" description="Disordered" evidence="1">
    <location>
        <begin position="68"/>
        <end position="92"/>
    </location>
</feature>
<evidence type="ECO:0000256" key="1">
    <source>
        <dbReference type="SAM" id="MobiDB-lite"/>
    </source>
</evidence>
<feature type="compositionally biased region" description="Polar residues" evidence="1">
    <location>
        <begin position="80"/>
        <end position="90"/>
    </location>
</feature>
<feature type="signal peptide" evidence="2">
    <location>
        <begin position="1"/>
        <end position="30"/>
    </location>
</feature>
<evidence type="ECO:0000313" key="4">
    <source>
        <dbReference type="Proteomes" id="UP000238479"/>
    </source>
</evidence>